<dbReference type="EMBL" id="CADCVM010000263">
    <property type="protein sequence ID" value="CAA9500836.1"/>
    <property type="molecule type" value="Genomic_DNA"/>
</dbReference>
<feature type="region of interest" description="Disordered" evidence="1">
    <location>
        <begin position="47"/>
        <end position="107"/>
    </location>
</feature>
<feature type="region of interest" description="Disordered" evidence="1">
    <location>
        <begin position="1"/>
        <end position="32"/>
    </location>
</feature>
<name>A0A6J4SJK6_9ACTN</name>
<organism evidence="2">
    <name type="scientific">uncultured Rubrobacteraceae bacterium</name>
    <dbReference type="NCBI Taxonomy" id="349277"/>
    <lineage>
        <taxon>Bacteria</taxon>
        <taxon>Bacillati</taxon>
        <taxon>Actinomycetota</taxon>
        <taxon>Rubrobacteria</taxon>
        <taxon>Rubrobacterales</taxon>
        <taxon>Rubrobacteraceae</taxon>
        <taxon>environmental samples</taxon>
    </lineage>
</organism>
<feature type="compositionally biased region" description="Basic residues" evidence="1">
    <location>
        <begin position="77"/>
        <end position="98"/>
    </location>
</feature>
<evidence type="ECO:0000256" key="1">
    <source>
        <dbReference type="SAM" id="MobiDB-lite"/>
    </source>
</evidence>
<protein>
    <submittedName>
        <fullName evidence="2">Sulfotransferase</fullName>
    </submittedName>
</protein>
<feature type="compositionally biased region" description="Basic and acidic residues" evidence="1">
    <location>
        <begin position="1"/>
        <end position="11"/>
    </location>
</feature>
<feature type="non-terminal residue" evidence="2">
    <location>
        <position position="107"/>
    </location>
</feature>
<keyword evidence="2" id="KW-0808">Transferase</keyword>
<accession>A0A6J4SJK6</accession>
<dbReference type="GO" id="GO:0016740">
    <property type="term" value="F:transferase activity"/>
    <property type="evidence" value="ECO:0007669"/>
    <property type="project" value="UniProtKB-KW"/>
</dbReference>
<reference evidence="2" key="1">
    <citation type="submission" date="2020-02" db="EMBL/GenBank/DDBJ databases">
        <authorList>
            <person name="Meier V. D."/>
        </authorList>
    </citation>
    <scope>NUCLEOTIDE SEQUENCE</scope>
    <source>
        <strain evidence="2">AVDCRST_MAG05</strain>
    </source>
</reference>
<gene>
    <name evidence="2" type="ORF">AVDCRST_MAG05-2430</name>
</gene>
<sequence length="107" mass="12251">ALREPKARHAGADAPHSRLSRRSRRREAVGGDPRVLLLRLDEAERHQERPFRRRLLGRRRRGLYQPGDQRPLDGAPHRRRRGRVRGPGRPGARARVRALARDGKGAL</sequence>
<feature type="non-terminal residue" evidence="2">
    <location>
        <position position="1"/>
    </location>
</feature>
<feature type="compositionally biased region" description="Basic residues" evidence="1">
    <location>
        <begin position="51"/>
        <end position="62"/>
    </location>
</feature>
<dbReference type="AlphaFoldDB" id="A0A6J4SJK6"/>
<proteinExistence type="predicted"/>
<evidence type="ECO:0000313" key="2">
    <source>
        <dbReference type="EMBL" id="CAA9500836.1"/>
    </source>
</evidence>